<dbReference type="AlphaFoldDB" id="A0A0A3APS8"/>
<dbReference type="PANTHER" id="PTHR36121">
    <property type="entry name" value="PROTEIN SXY"/>
    <property type="match status" value="1"/>
</dbReference>
<feature type="domain" description="TfoX C-terminal" evidence="2">
    <location>
        <begin position="119"/>
        <end position="197"/>
    </location>
</feature>
<feature type="domain" description="TfoX N-terminal" evidence="1">
    <location>
        <begin position="14"/>
        <end position="106"/>
    </location>
</feature>
<comment type="caution">
    <text evidence="3">The sequence shown here is derived from an EMBL/GenBank/DDBJ whole genome shotgun (WGS) entry which is preliminary data.</text>
</comment>
<accession>A0A0A3APS8</accession>
<gene>
    <name evidence="3" type="ORF">OA57_00775</name>
</gene>
<evidence type="ECO:0000313" key="4">
    <source>
        <dbReference type="Proteomes" id="UP000030380"/>
    </source>
</evidence>
<dbReference type="PIRSF" id="PIRSF028788">
    <property type="entry name" value="TfoX_Sxy"/>
    <property type="match status" value="1"/>
</dbReference>
<evidence type="ECO:0008006" key="5">
    <source>
        <dbReference type="Google" id="ProtNLM"/>
    </source>
</evidence>
<dbReference type="RefSeq" id="WP_034612174.1">
    <property type="nucleotide sequence ID" value="NZ_JSUM01000002.1"/>
</dbReference>
<dbReference type="STRING" id="505317.OA57_00775"/>
<dbReference type="Gene3D" id="3.30.1460.30">
    <property type="entry name" value="YgaC/TfoX-N like chaperone"/>
    <property type="match status" value="1"/>
</dbReference>
<dbReference type="OrthoDB" id="4225809at2"/>
<dbReference type="Gene3D" id="1.10.150.20">
    <property type="entry name" value="5' to 3' exonuclease, C-terminal subdomain"/>
    <property type="match status" value="1"/>
</dbReference>
<dbReference type="Pfam" id="PF04994">
    <property type="entry name" value="TfoX_C"/>
    <property type="match status" value="1"/>
</dbReference>
<name>A0A0A3APS8_9PAST</name>
<dbReference type="InterPro" id="IPR047525">
    <property type="entry name" value="TfoX-like"/>
</dbReference>
<sequence length="212" mass="24211">MNTIRSHVDLTAKQLNRLIGGVTVNSLFSGYGFYQAGHMFGIMQNSIFYLRAEDELARLLERHGALPCPYSRSNLALSLSRYYHLPAKLTEDDALYKSLILQSIEQVKQQKIDFQLAKKTRIKELCNLSIKHERLLVKINIHDVIQLQKIGAEMAYIRAKKQGFSVTLDFYWNLVAALKNLPISLLPAEKKAEALAKLNDYLRKEGMRSEKG</sequence>
<organism evidence="3 4">
    <name type="scientific">Chelonobacter oris</name>
    <dbReference type="NCBI Taxonomy" id="505317"/>
    <lineage>
        <taxon>Bacteria</taxon>
        <taxon>Pseudomonadati</taxon>
        <taxon>Pseudomonadota</taxon>
        <taxon>Gammaproteobacteria</taxon>
        <taxon>Pasteurellales</taxon>
        <taxon>Pasteurellaceae</taxon>
        <taxon>Chelonobacter</taxon>
    </lineage>
</organism>
<dbReference type="Proteomes" id="UP000030380">
    <property type="component" value="Unassembled WGS sequence"/>
</dbReference>
<reference evidence="3 4" key="1">
    <citation type="submission" date="2014-11" db="EMBL/GenBank/DDBJ databases">
        <title>Draft genome sequence of Chelonobacter oris 1662T, associated with respiratory disease in Hermann's Tortoises.</title>
        <authorList>
            <person name="Kudirkiene E."/>
            <person name="Hansen M.J."/>
            <person name="Bojesen A.M."/>
        </authorList>
    </citation>
    <scope>NUCLEOTIDE SEQUENCE [LARGE SCALE GENOMIC DNA]</scope>
    <source>
        <strain evidence="3 4">1662</strain>
    </source>
</reference>
<evidence type="ECO:0000259" key="2">
    <source>
        <dbReference type="Pfam" id="PF04994"/>
    </source>
</evidence>
<dbReference type="GO" id="GO:0030420">
    <property type="term" value="P:establishment of competence for transformation"/>
    <property type="evidence" value="ECO:0007669"/>
    <property type="project" value="InterPro"/>
</dbReference>
<proteinExistence type="predicted"/>
<keyword evidence="4" id="KW-1185">Reference proteome</keyword>
<dbReference type="EMBL" id="JSUM01000002">
    <property type="protein sequence ID" value="KGQ71361.1"/>
    <property type="molecule type" value="Genomic_DNA"/>
</dbReference>
<dbReference type="InterPro" id="IPR007077">
    <property type="entry name" value="TfoX_C"/>
</dbReference>
<evidence type="ECO:0000259" key="1">
    <source>
        <dbReference type="Pfam" id="PF04993"/>
    </source>
</evidence>
<dbReference type="InterPro" id="IPR007076">
    <property type="entry name" value="TfoX_N"/>
</dbReference>
<dbReference type="PANTHER" id="PTHR36121:SF1">
    <property type="entry name" value="PROTEIN SXY"/>
    <property type="match status" value="1"/>
</dbReference>
<dbReference type="Pfam" id="PF04993">
    <property type="entry name" value="TfoX_N"/>
    <property type="match status" value="1"/>
</dbReference>
<evidence type="ECO:0000313" key="3">
    <source>
        <dbReference type="EMBL" id="KGQ71361.1"/>
    </source>
</evidence>
<protein>
    <recommendedName>
        <fullName evidence="5">DNA transformation protein</fullName>
    </recommendedName>
</protein>
<dbReference type="SUPFAM" id="SSF159894">
    <property type="entry name" value="YgaC/TfoX-N like"/>
    <property type="match status" value="1"/>
</dbReference>
<dbReference type="InterPro" id="IPR026256">
    <property type="entry name" value="TfoX-like_gammaprotbact"/>
</dbReference>